<keyword evidence="7" id="KW-0732">Signal</keyword>
<evidence type="ECO:0000313" key="17">
    <source>
        <dbReference type="EMBL" id="MCR2044351.1"/>
    </source>
</evidence>
<keyword evidence="6" id="KW-0645">Protease</keyword>
<dbReference type="Proteomes" id="UP001142078">
    <property type="component" value="Unassembled WGS sequence"/>
</dbReference>
<keyword evidence="9" id="KW-0133">Cell shape</keyword>
<evidence type="ECO:0000313" key="18">
    <source>
        <dbReference type="Proteomes" id="UP001142078"/>
    </source>
</evidence>
<dbReference type="GO" id="GO:0008360">
    <property type="term" value="P:regulation of cell shape"/>
    <property type="evidence" value="ECO:0007669"/>
    <property type="project" value="UniProtKB-KW"/>
</dbReference>
<keyword evidence="8" id="KW-0378">Hydrolase</keyword>
<dbReference type="PRINTS" id="PR00725">
    <property type="entry name" value="DADACBPTASE1"/>
</dbReference>
<dbReference type="GO" id="GO:0071555">
    <property type="term" value="P:cell wall organization"/>
    <property type="evidence" value="ECO:0007669"/>
    <property type="project" value="UniProtKB-KW"/>
</dbReference>
<dbReference type="SUPFAM" id="SSF69189">
    <property type="entry name" value="Penicillin-binding protein associated domain"/>
    <property type="match status" value="1"/>
</dbReference>
<dbReference type="Pfam" id="PF00768">
    <property type="entry name" value="Peptidase_S11"/>
    <property type="match status" value="1"/>
</dbReference>
<evidence type="ECO:0000256" key="1">
    <source>
        <dbReference type="ARBA" id="ARBA00003217"/>
    </source>
</evidence>
<dbReference type="SMART" id="SM00936">
    <property type="entry name" value="PBP5_C"/>
    <property type="match status" value="1"/>
</dbReference>
<dbReference type="AlphaFoldDB" id="A0A9X2MIW8"/>
<dbReference type="Gene3D" id="3.40.710.10">
    <property type="entry name" value="DD-peptidase/beta-lactamase superfamily"/>
    <property type="match status" value="1"/>
</dbReference>
<sequence length="400" mass="45115">MKIKFKRQAFFLLVFIFLINSISFAGKIGIEEGVSAYLLADFEEGRILEEYNIDTPLEIASITKLMTYTVVMDEIRNRNISMKDEITIDKEVASIKGSTFELEEGEKFSVETLLQSTLIVSANDSCVALAKHVSGDVPSFVKKMNQKAKEIGLENAKFLNPNGLPENSGHNTMSVRDIFELSRYILKEYPQILEITKKEKIDIDDSIRGEDFVNKNTNPLLKEIPEVDGLKTGFTDGAGYCLVSTINVKGQAKDEDSRLIGIVMGTKSEEGRKNMSKYLLNYGLINYKKNLVLSKDSPVDVIHIPNGNRLEVEVFPKEDTYVLEKKNDNTLKKVVIDNDIKLPLKKGDTIGKVILYSENSDKVLKEVDLVLGKNIREANFLIKAFRNIKGFLAYIWNSVF</sequence>
<feature type="active site" description="Acyl-ester intermediate" evidence="13">
    <location>
        <position position="61"/>
    </location>
</feature>
<evidence type="ECO:0000259" key="16">
    <source>
        <dbReference type="SMART" id="SM00936"/>
    </source>
</evidence>
<reference evidence="17" key="1">
    <citation type="submission" date="2022-07" db="EMBL/GenBank/DDBJ databases">
        <title>Enhanced cultured diversity of the mouse gut microbiota enables custom-made synthetic communities.</title>
        <authorList>
            <person name="Afrizal A."/>
        </authorList>
    </citation>
    <scope>NUCLEOTIDE SEQUENCE</scope>
    <source>
        <strain evidence="17">DSM 29482</strain>
    </source>
</reference>
<feature type="active site" evidence="13">
    <location>
        <position position="121"/>
    </location>
</feature>
<dbReference type="Pfam" id="PF07943">
    <property type="entry name" value="PBP5_C"/>
    <property type="match status" value="1"/>
</dbReference>
<dbReference type="Gene3D" id="2.60.410.10">
    <property type="entry name" value="D-Ala-D-Ala carboxypeptidase, C-terminal domain"/>
    <property type="match status" value="1"/>
</dbReference>
<protein>
    <recommendedName>
        <fullName evidence="4">serine-type D-Ala-D-Ala carboxypeptidase</fullName>
        <ecNumber evidence="4">3.4.16.4</ecNumber>
    </recommendedName>
</protein>
<evidence type="ECO:0000256" key="4">
    <source>
        <dbReference type="ARBA" id="ARBA00012448"/>
    </source>
</evidence>
<evidence type="ECO:0000256" key="12">
    <source>
        <dbReference type="ARBA" id="ARBA00034000"/>
    </source>
</evidence>
<dbReference type="EC" id="3.4.16.4" evidence="4"/>
<evidence type="ECO:0000256" key="6">
    <source>
        <dbReference type="ARBA" id="ARBA00022670"/>
    </source>
</evidence>
<name>A0A9X2MIW8_9FIRM</name>
<evidence type="ECO:0000256" key="10">
    <source>
        <dbReference type="ARBA" id="ARBA00022984"/>
    </source>
</evidence>
<keyword evidence="18" id="KW-1185">Reference proteome</keyword>
<dbReference type="GO" id="GO:0009002">
    <property type="term" value="F:serine-type D-Ala-D-Ala carboxypeptidase activity"/>
    <property type="evidence" value="ECO:0007669"/>
    <property type="project" value="UniProtKB-EC"/>
</dbReference>
<gene>
    <name evidence="17" type="ORF">NSA23_09510</name>
</gene>
<evidence type="ECO:0000256" key="7">
    <source>
        <dbReference type="ARBA" id="ARBA00022729"/>
    </source>
</evidence>
<dbReference type="GO" id="GO:0009252">
    <property type="term" value="P:peptidoglycan biosynthetic process"/>
    <property type="evidence" value="ECO:0007669"/>
    <property type="project" value="UniProtKB-KW"/>
</dbReference>
<keyword evidence="10" id="KW-0573">Peptidoglycan synthesis</keyword>
<comment type="similarity">
    <text evidence="3 15">Belongs to the peptidase S11 family.</text>
</comment>
<dbReference type="RefSeq" id="WP_257490467.1">
    <property type="nucleotide sequence ID" value="NZ_JANJZL010000005.1"/>
</dbReference>
<feature type="domain" description="Peptidase S11 D-Ala-D-Ala carboxypeptidase A C-terminal" evidence="16">
    <location>
        <begin position="287"/>
        <end position="377"/>
    </location>
</feature>
<keyword evidence="11" id="KW-0961">Cell wall biogenesis/degradation</keyword>
<dbReference type="InterPro" id="IPR001967">
    <property type="entry name" value="Peptidase_S11_N"/>
</dbReference>
<evidence type="ECO:0000256" key="9">
    <source>
        <dbReference type="ARBA" id="ARBA00022960"/>
    </source>
</evidence>
<dbReference type="SUPFAM" id="SSF56601">
    <property type="entry name" value="beta-lactamase/transpeptidase-like"/>
    <property type="match status" value="1"/>
</dbReference>
<evidence type="ECO:0000256" key="11">
    <source>
        <dbReference type="ARBA" id="ARBA00023316"/>
    </source>
</evidence>
<evidence type="ECO:0000256" key="14">
    <source>
        <dbReference type="PIRSR" id="PIRSR618044-2"/>
    </source>
</evidence>
<comment type="pathway">
    <text evidence="2">Cell wall biogenesis; peptidoglycan biosynthesis.</text>
</comment>
<dbReference type="InterPro" id="IPR012338">
    <property type="entry name" value="Beta-lactam/transpept-like"/>
</dbReference>
<evidence type="ECO:0000256" key="15">
    <source>
        <dbReference type="RuleBase" id="RU004016"/>
    </source>
</evidence>
<comment type="caution">
    <text evidence="17">The sequence shown here is derived from an EMBL/GenBank/DDBJ whole genome shotgun (WGS) entry which is preliminary data.</text>
</comment>
<organism evidence="17 18">
    <name type="scientific">Anaerosalibacter massiliensis</name>
    <dbReference type="NCBI Taxonomy" id="1347392"/>
    <lineage>
        <taxon>Bacteria</taxon>
        <taxon>Bacillati</taxon>
        <taxon>Bacillota</taxon>
        <taxon>Tissierellia</taxon>
        <taxon>Tissierellales</taxon>
        <taxon>Sporanaerobacteraceae</taxon>
        <taxon>Anaerosalibacter</taxon>
    </lineage>
</organism>
<dbReference type="InterPro" id="IPR037167">
    <property type="entry name" value="Peptidase_S11_C_sf"/>
</dbReference>
<dbReference type="InterPro" id="IPR012907">
    <property type="entry name" value="Peptidase_S11_C"/>
</dbReference>
<comment type="catalytic activity">
    <reaction evidence="12">
        <text>Preferential cleavage: (Ac)2-L-Lys-D-Ala-|-D-Ala. Also transpeptidation of peptidyl-alanyl moieties that are N-acyl substituents of D-alanine.</text>
        <dbReference type="EC" id="3.4.16.4"/>
    </reaction>
</comment>
<comment type="function">
    <text evidence="1">Removes C-terminal D-alanyl residues from sugar-peptide cell wall precursors.</text>
</comment>
<dbReference type="EMBL" id="JANJZL010000005">
    <property type="protein sequence ID" value="MCR2044351.1"/>
    <property type="molecule type" value="Genomic_DNA"/>
</dbReference>
<proteinExistence type="inferred from homology"/>
<evidence type="ECO:0000256" key="3">
    <source>
        <dbReference type="ARBA" id="ARBA00007164"/>
    </source>
</evidence>
<dbReference type="InterPro" id="IPR015956">
    <property type="entry name" value="Peniciliin-bd_prot_C_sf"/>
</dbReference>
<evidence type="ECO:0000256" key="13">
    <source>
        <dbReference type="PIRSR" id="PIRSR618044-1"/>
    </source>
</evidence>
<evidence type="ECO:0000256" key="8">
    <source>
        <dbReference type="ARBA" id="ARBA00022801"/>
    </source>
</evidence>
<dbReference type="GO" id="GO:0006508">
    <property type="term" value="P:proteolysis"/>
    <property type="evidence" value="ECO:0007669"/>
    <property type="project" value="UniProtKB-KW"/>
</dbReference>
<evidence type="ECO:0000256" key="2">
    <source>
        <dbReference type="ARBA" id="ARBA00004752"/>
    </source>
</evidence>
<dbReference type="PANTHER" id="PTHR21581">
    <property type="entry name" value="D-ALANYL-D-ALANINE CARBOXYPEPTIDASE"/>
    <property type="match status" value="1"/>
</dbReference>
<dbReference type="PANTHER" id="PTHR21581:SF6">
    <property type="entry name" value="TRAFFICKING PROTEIN PARTICLE COMPLEX SUBUNIT 12"/>
    <property type="match status" value="1"/>
</dbReference>
<accession>A0A9X2MIW8</accession>
<evidence type="ECO:0000256" key="5">
    <source>
        <dbReference type="ARBA" id="ARBA00022645"/>
    </source>
</evidence>
<feature type="binding site" evidence="14">
    <location>
        <position position="231"/>
    </location>
    <ligand>
        <name>substrate</name>
    </ligand>
</feature>
<keyword evidence="5 17" id="KW-0121">Carboxypeptidase</keyword>
<dbReference type="InterPro" id="IPR018044">
    <property type="entry name" value="Peptidase_S11"/>
</dbReference>
<feature type="active site" description="Acyl-ester intermediate" evidence="13">
    <location>
        <position position="64"/>
    </location>
</feature>